<feature type="transmembrane region" description="Helical" evidence="1">
    <location>
        <begin position="6"/>
        <end position="23"/>
    </location>
</feature>
<evidence type="ECO:0000313" key="2">
    <source>
        <dbReference type="EMBL" id="MBC1173462.1"/>
    </source>
</evidence>
<dbReference type="EMBL" id="GITU01004759">
    <property type="protein sequence ID" value="MBC1173462.1"/>
    <property type="molecule type" value="Transcribed_RNA"/>
</dbReference>
<keyword evidence="1" id="KW-0472">Membrane</keyword>
<name>A0A7G3AHE4_LUTLO</name>
<reference evidence="2" key="1">
    <citation type="journal article" date="2020" name="BMC">
        <title>Leishmania infection induces a limited differential gene expression in the sand fly midgut.</title>
        <authorList>
            <person name="Coutinho-Abreu I.V."/>
            <person name="Serafim T.D."/>
            <person name="Meneses C."/>
            <person name="Kamhawi S."/>
            <person name="Oliveira F."/>
            <person name="Valenzuela J.G."/>
        </authorList>
    </citation>
    <scope>NUCLEOTIDE SEQUENCE</scope>
    <source>
        <strain evidence="2">Jacobina</strain>
        <tissue evidence="2">Midgut</tissue>
    </source>
</reference>
<proteinExistence type="predicted"/>
<evidence type="ECO:0000256" key="1">
    <source>
        <dbReference type="SAM" id="Phobius"/>
    </source>
</evidence>
<protein>
    <submittedName>
        <fullName evidence="2">Putative secreted protein</fullName>
    </submittedName>
</protein>
<keyword evidence="1" id="KW-1133">Transmembrane helix</keyword>
<sequence length="69" mass="8170">MKFNLILLNLKINVFVFIFAFEFHTTLKRSRSHPCPNRGAPLKIHIFRTYGIDSNAKMKNIYFKVKILN</sequence>
<accession>A0A7G3AHE4</accession>
<organism evidence="2">
    <name type="scientific">Lutzomyia longipalpis</name>
    <name type="common">Sand fly</name>
    <dbReference type="NCBI Taxonomy" id="7200"/>
    <lineage>
        <taxon>Eukaryota</taxon>
        <taxon>Metazoa</taxon>
        <taxon>Ecdysozoa</taxon>
        <taxon>Arthropoda</taxon>
        <taxon>Hexapoda</taxon>
        <taxon>Insecta</taxon>
        <taxon>Pterygota</taxon>
        <taxon>Neoptera</taxon>
        <taxon>Endopterygota</taxon>
        <taxon>Diptera</taxon>
        <taxon>Nematocera</taxon>
        <taxon>Psychodoidea</taxon>
        <taxon>Psychodidae</taxon>
        <taxon>Lutzomyia</taxon>
        <taxon>Lutzomyia</taxon>
    </lineage>
</organism>
<dbReference type="AlphaFoldDB" id="A0A7G3AHE4"/>
<keyword evidence="1" id="KW-0812">Transmembrane</keyword>